<dbReference type="InterPro" id="IPR036388">
    <property type="entry name" value="WH-like_DNA-bd_sf"/>
</dbReference>
<dbReference type="Pfam" id="PF07729">
    <property type="entry name" value="FCD"/>
    <property type="match status" value="1"/>
</dbReference>
<dbReference type="SMART" id="SM00895">
    <property type="entry name" value="FCD"/>
    <property type="match status" value="1"/>
</dbReference>
<keyword evidence="6" id="KW-1185">Reference proteome</keyword>
<evidence type="ECO:0000313" key="6">
    <source>
        <dbReference type="Proteomes" id="UP000589036"/>
    </source>
</evidence>
<keyword evidence="3" id="KW-0804">Transcription</keyword>
<keyword evidence="2 5" id="KW-0238">DNA-binding</keyword>
<evidence type="ECO:0000313" key="5">
    <source>
        <dbReference type="EMBL" id="NYE48816.1"/>
    </source>
</evidence>
<dbReference type="Gene3D" id="1.10.10.10">
    <property type="entry name" value="Winged helix-like DNA-binding domain superfamily/Winged helix DNA-binding domain"/>
    <property type="match status" value="1"/>
</dbReference>
<name>A0A852TWC9_9ACTN</name>
<dbReference type="InterPro" id="IPR011711">
    <property type="entry name" value="GntR_C"/>
</dbReference>
<dbReference type="Pfam" id="PF00392">
    <property type="entry name" value="GntR"/>
    <property type="match status" value="1"/>
</dbReference>
<dbReference type="PANTHER" id="PTHR43537:SF5">
    <property type="entry name" value="UXU OPERON TRANSCRIPTIONAL REGULATOR"/>
    <property type="match status" value="1"/>
</dbReference>
<reference evidence="5 6" key="1">
    <citation type="submission" date="2020-07" db="EMBL/GenBank/DDBJ databases">
        <title>Sequencing the genomes of 1000 actinobacteria strains.</title>
        <authorList>
            <person name="Klenk H.-P."/>
        </authorList>
    </citation>
    <scope>NUCLEOTIDE SEQUENCE [LARGE SCALE GENOMIC DNA]</scope>
    <source>
        <strain evidence="5 6">CXB654</strain>
    </source>
</reference>
<evidence type="ECO:0000256" key="3">
    <source>
        <dbReference type="ARBA" id="ARBA00023163"/>
    </source>
</evidence>
<dbReference type="InterPro" id="IPR036390">
    <property type="entry name" value="WH_DNA-bd_sf"/>
</dbReference>
<comment type="caution">
    <text evidence="5">The sequence shown here is derived from an EMBL/GenBank/DDBJ whole genome shotgun (WGS) entry which is preliminary data.</text>
</comment>
<dbReference type="GO" id="GO:0003677">
    <property type="term" value="F:DNA binding"/>
    <property type="evidence" value="ECO:0007669"/>
    <property type="project" value="UniProtKB-KW"/>
</dbReference>
<dbReference type="AlphaFoldDB" id="A0A852TWC9"/>
<dbReference type="PANTHER" id="PTHR43537">
    <property type="entry name" value="TRANSCRIPTIONAL REGULATOR, GNTR FAMILY"/>
    <property type="match status" value="1"/>
</dbReference>
<accession>A0A852TWC9</accession>
<evidence type="ECO:0000256" key="2">
    <source>
        <dbReference type="ARBA" id="ARBA00023125"/>
    </source>
</evidence>
<evidence type="ECO:0000259" key="4">
    <source>
        <dbReference type="PROSITE" id="PS50949"/>
    </source>
</evidence>
<dbReference type="GO" id="GO:0003700">
    <property type="term" value="F:DNA-binding transcription factor activity"/>
    <property type="evidence" value="ECO:0007669"/>
    <property type="project" value="InterPro"/>
</dbReference>
<dbReference type="PROSITE" id="PS50949">
    <property type="entry name" value="HTH_GNTR"/>
    <property type="match status" value="1"/>
</dbReference>
<dbReference type="PRINTS" id="PR00035">
    <property type="entry name" value="HTHGNTR"/>
</dbReference>
<dbReference type="SMART" id="SM00345">
    <property type="entry name" value="HTH_GNTR"/>
    <property type="match status" value="1"/>
</dbReference>
<sequence>MSRLSGAARHAVFAPLDDGAGRSEAVARRLGRAIALGLIADGEQLPTESELATALNVSTVTLREALSSLRRQGLVETRRGRGGGSFVRASADALTERARRRLREMGTTDLRELGDFHAAIAGAAARLAADRASADNIARLREIVDRLAAARPAHARRRIGGRYYIEVAAAAQSVRLTTQEIDLQSELGELLWSPMRPALDQEKLHERTVHNHRAVIDAVERRAGDAARALTERHIEAGVQRLIELHFDLVERDGGGAGDPPAPP</sequence>
<organism evidence="5 6">
    <name type="scientific">Spinactinospora alkalitolerans</name>
    <dbReference type="NCBI Taxonomy" id="687207"/>
    <lineage>
        <taxon>Bacteria</taxon>
        <taxon>Bacillati</taxon>
        <taxon>Actinomycetota</taxon>
        <taxon>Actinomycetes</taxon>
        <taxon>Streptosporangiales</taxon>
        <taxon>Nocardiopsidaceae</taxon>
        <taxon>Spinactinospora</taxon>
    </lineage>
</organism>
<dbReference type="InterPro" id="IPR000524">
    <property type="entry name" value="Tscrpt_reg_HTH_GntR"/>
</dbReference>
<proteinExistence type="predicted"/>
<dbReference type="SUPFAM" id="SSF48008">
    <property type="entry name" value="GntR ligand-binding domain-like"/>
    <property type="match status" value="1"/>
</dbReference>
<dbReference type="InterPro" id="IPR008920">
    <property type="entry name" value="TF_FadR/GntR_C"/>
</dbReference>
<dbReference type="SUPFAM" id="SSF46785">
    <property type="entry name" value="Winged helix' DNA-binding domain"/>
    <property type="match status" value="1"/>
</dbReference>
<dbReference type="Proteomes" id="UP000589036">
    <property type="component" value="Unassembled WGS sequence"/>
</dbReference>
<keyword evidence="1" id="KW-0805">Transcription regulation</keyword>
<evidence type="ECO:0000256" key="1">
    <source>
        <dbReference type="ARBA" id="ARBA00023015"/>
    </source>
</evidence>
<dbReference type="EMBL" id="JACCCC010000001">
    <property type="protein sequence ID" value="NYE48816.1"/>
    <property type="molecule type" value="Genomic_DNA"/>
</dbReference>
<dbReference type="RefSeq" id="WP_312863245.1">
    <property type="nucleotide sequence ID" value="NZ_BAAAYY010000010.1"/>
</dbReference>
<dbReference type="Gene3D" id="1.20.120.530">
    <property type="entry name" value="GntR ligand-binding domain-like"/>
    <property type="match status" value="1"/>
</dbReference>
<gene>
    <name evidence="5" type="ORF">HDA32_003936</name>
</gene>
<dbReference type="CDD" id="cd07377">
    <property type="entry name" value="WHTH_GntR"/>
    <property type="match status" value="1"/>
</dbReference>
<protein>
    <submittedName>
        <fullName evidence="5">DNA-binding FadR family transcriptional regulator</fullName>
    </submittedName>
</protein>
<feature type="domain" description="HTH gntR-type" evidence="4">
    <location>
        <begin position="20"/>
        <end position="90"/>
    </location>
</feature>